<evidence type="ECO:0000313" key="3">
    <source>
        <dbReference type="Proteomes" id="UP001153737"/>
    </source>
</evidence>
<keyword evidence="1" id="KW-0732">Signal</keyword>
<feature type="chain" id="PRO_5040334226" description="Myosuppressin" evidence="1">
    <location>
        <begin position="26"/>
        <end position="95"/>
    </location>
</feature>
<dbReference type="Proteomes" id="UP001153737">
    <property type="component" value="Chromosome 14"/>
</dbReference>
<dbReference type="AlphaFoldDB" id="A0A9P0DJY9"/>
<name>A0A9P0DJY9_PHACE</name>
<reference evidence="2" key="2">
    <citation type="submission" date="2022-10" db="EMBL/GenBank/DDBJ databases">
        <authorList>
            <consortium name="ENA_rothamsted_submissions"/>
            <consortium name="culmorum"/>
            <person name="King R."/>
        </authorList>
    </citation>
    <scope>NUCLEOTIDE SEQUENCE</scope>
</reference>
<organism evidence="2 3">
    <name type="scientific">Phaedon cochleariae</name>
    <name type="common">Mustard beetle</name>
    <dbReference type="NCBI Taxonomy" id="80249"/>
    <lineage>
        <taxon>Eukaryota</taxon>
        <taxon>Metazoa</taxon>
        <taxon>Ecdysozoa</taxon>
        <taxon>Arthropoda</taxon>
        <taxon>Hexapoda</taxon>
        <taxon>Insecta</taxon>
        <taxon>Pterygota</taxon>
        <taxon>Neoptera</taxon>
        <taxon>Endopterygota</taxon>
        <taxon>Coleoptera</taxon>
        <taxon>Polyphaga</taxon>
        <taxon>Cucujiformia</taxon>
        <taxon>Chrysomeloidea</taxon>
        <taxon>Chrysomelidae</taxon>
        <taxon>Chrysomelinae</taxon>
        <taxon>Chrysomelini</taxon>
        <taxon>Phaedon</taxon>
    </lineage>
</organism>
<protein>
    <recommendedName>
        <fullName evidence="4">Myosuppressin</fullName>
    </recommendedName>
</protein>
<evidence type="ECO:0000313" key="2">
    <source>
        <dbReference type="EMBL" id="CAH1153260.1"/>
    </source>
</evidence>
<dbReference type="EMBL" id="OU896720">
    <property type="protein sequence ID" value="CAH1153260.1"/>
    <property type="molecule type" value="Genomic_DNA"/>
</dbReference>
<dbReference type="OrthoDB" id="6355109at2759"/>
<keyword evidence="3" id="KW-1185">Reference proteome</keyword>
<gene>
    <name evidence="2" type="ORF">PHAECO_LOCUS4524</name>
</gene>
<evidence type="ECO:0008006" key="4">
    <source>
        <dbReference type="Google" id="ProtNLM"/>
    </source>
</evidence>
<evidence type="ECO:0000256" key="1">
    <source>
        <dbReference type="SAM" id="SignalP"/>
    </source>
</evidence>
<sequence length="95" mass="10672">MNSSTILSWLCGALLAILVSSLARAATISCPPTLEQEQLRPALRQLCYALEQMVEDMPQQEQPCSAAGRVELRDVSKKRQQVDHVFLRFGRRMGQ</sequence>
<reference evidence="2" key="1">
    <citation type="submission" date="2022-01" db="EMBL/GenBank/DDBJ databases">
        <authorList>
            <person name="King R."/>
        </authorList>
    </citation>
    <scope>NUCLEOTIDE SEQUENCE</scope>
</reference>
<feature type="signal peptide" evidence="1">
    <location>
        <begin position="1"/>
        <end position="25"/>
    </location>
</feature>
<accession>A0A9P0DJY9</accession>
<proteinExistence type="predicted"/>